<dbReference type="EMBL" id="CAJNYV010000807">
    <property type="protein sequence ID" value="CAF3385653.1"/>
    <property type="molecule type" value="Genomic_DNA"/>
</dbReference>
<reference evidence="2" key="1">
    <citation type="submission" date="2021-02" db="EMBL/GenBank/DDBJ databases">
        <authorList>
            <person name="Nowell W R."/>
        </authorList>
    </citation>
    <scope>NUCLEOTIDE SEQUENCE</scope>
</reference>
<feature type="region of interest" description="Disordered" evidence="1">
    <location>
        <begin position="146"/>
        <end position="203"/>
    </location>
</feature>
<feature type="compositionally biased region" description="Polar residues" evidence="1">
    <location>
        <begin position="279"/>
        <end position="297"/>
    </location>
</feature>
<dbReference type="Proteomes" id="UP000663865">
    <property type="component" value="Unassembled WGS sequence"/>
</dbReference>
<feature type="compositionally biased region" description="Low complexity" evidence="1">
    <location>
        <begin position="28"/>
        <end position="43"/>
    </location>
</feature>
<name>A0A817YXX4_9BILA</name>
<feature type="compositionally biased region" description="Basic residues" evidence="1">
    <location>
        <begin position="1"/>
        <end position="10"/>
    </location>
</feature>
<feature type="region of interest" description="Disordered" evidence="1">
    <location>
        <begin position="1"/>
        <end position="87"/>
    </location>
</feature>
<evidence type="ECO:0000313" key="3">
    <source>
        <dbReference type="Proteomes" id="UP000663865"/>
    </source>
</evidence>
<dbReference type="AlphaFoldDB" id="A0A817YXX4"/>
<gene>
    <name evidence="2" type="ORF">KIK155_LOCUS6717</name>
</gene>
<feature type="region of interest" description="Disordered" evidence="1">
    <location>
        <begin position="264"/>
        <end position="297"/>
    </location>
</feature>
<protein>
    <submittedName>
        <fullName evidence="2">Uncharacterized protein</fullName>
    </submittedName>
</protein>
<feature type="compositionally biased region" description="Polar residues" evidence="1">
    <location>
        <begin position="148"/>
        <end position="179"/>
    </location>
</feature>
<feature type="compositionally biased region" description="Basic and acidic residues" evidence="1">
    <location>
        <begin position="11"/>
        <end position="23"/>
    </location>
</feature>
<evidence type="ECO:0000313" key="2">
    <source>
        <dbReference type="EMBL" id="CAF3385653.1"/>
    </source>
</evidence>
<feature type="compositionally biased region" description="Low complexity" evidence="1">
    <location>
        <begin position="187"/>
        <end position="199"/>
    </location>
</feature>
<comment type="caution">
    <text evidence="2">The sequence shown here is derived from an EMBL/GenBank/DDBJ whole genome shotgun (WGS) entry which is preliminary data.</text>
</comment>
<accession>A0A817YXX4</accession>
<proteinExistence type="predicted"/>
<organism evidence="2 3">
    <name type="scientific">Rotaria socialis</name>
    <dbReference type="NCBI Taxonomy" id="392032"/>
    <lineage>
        <taxon>Eukaryota</taxon>
        <taxon>Metazoa</taxon>
        <taxon>Spiralia</taxon>
        <taxon>Gnathifera</taxon>
        <taxon>Rotifera</taxon>
        <taxon>Eurotatoria</taxon>
        <taxon>Bdelloidea</taxon>
        <taxon>Philodinida</taxon>
        <taxon>Philodinidae</taxon>
        <taxon>Rotaria</taxon>
    </lineage>
</organism>
<sequence>MTESLKRRKRNDMLAHSPKDRSRSPHRNNNNNNNNETTVNQTNSSGQHLSSTLKSSNQNDTSSQIDTSNKDANISNNNKSKKENESQLRMKSLKSFIQALINDSSSSLGATFDEQVKALENACMKEFHDLSSDRIRRMIRNIFKVRKSQQPSHSTNSFLHQDHSNVLPTTTTDRFNPTENNSKKNRSNPTSNSTTPKTSDLVTPSASTLSALDADFLRHAFSQQFRPSLDLSTYFSAATVAAASNGTGSSSSLFRPNFSPSNFLQSLTAPPPPLPTTLVSSHTHTNGTTDSSATNANKLPKQIKLSNSEMSSIKVLANAYREAASYLTRSADELEQLI</sequence>
<evidence type="ECO:0000256" key="1">
    <source>
        <dbReference type="SAM" id="MobiDB-lite"/>
    </source>
</evidence>
<feature type="compositionally biased region" description="Polar residues" evidence="1">
    <location>
        <begin position="44"/>
        <end position="67"/>
    </location>
</feature>